<dbReference type="Proteomes" id="UP000613011">
    <property type="component" value="Unassembled WGS sequence"/>
</dbReference>
<gene>
    <name evidence="4" type="ORF">JI739_04255</name>
</gene>
<dbReference type="Pfam" id="PF13439">
    <property type="entry name" value="Glyco_transf_4"/>
    <property type="match status" value="1"/>
</dbReference>
<evidence type="ECO:0000256" key="1">
    <source>
        <dbReference type="ARBA" id="ARBA00022676"/>
    </source>
</evidence>
<dbReference type="GO" id="GO:0016757">
    <property type="term" value="F:glycosyltransferase activity"/>
    <property type="evidence" value="ECO:0007669"/>
    <property type="project" value="UniProtKB-KW"/>
</dbReference>
<dbReference type="Pfam" id="PF13692">
    <property type="entry name" value="Glyco_trans_1_4"/>
    <property type="match status" value="1"/>
</dbReference>
<keyword evidence="5" id="KW-1185">Reference proteome</keyword>
<sequence>MLNVHLYPSPMSNESRIFREARALADMGLFDRVVLVGVGQAGLHENEEIQREISIVRIGARKPNSSLLRKVLSTLGWSLRVYGRYRGEDVRCVNCHSVSVLPLSVALKYATGAKLVYDPHELETEAQGLGGLRKWFAKRIERLLIHQADQCVFVGRAIEQWYVREYGIERSTVVYNCPARVTALNSDYFRVHFKLPHHQRIFLYQGVIADGRGIKSLVRAFSGLADRAALVIMGYGPLAGWVAEQAKLHGNIRFHEAVPPDRLLSYTCAADFGLSVIEPSSLSYEYCMPNKLFEYLMVGKPVLVSPNVEQRDFVERHLVGEIAVDVSPPAIQDAARRLLDKPPGGYASGISEVQRLYCWEQQEKKMCAIYSSIFHSSSAVYSGEHI</sequence>
<dbReference type="SUPFAM" id="SSF53756">
    <property type="entry name" value="UDP-Glycosyltransferase/glycogen phosphorylase"/>
    <property type="match status" value="1"/>
</dbReference>
<organism evidence="4 5">
    <name type="scientific">Ramlibacter aurantiacus</name>
    <dbReference type="NCBI Taxonomy" id="2801330"/>
    <lineage>
        <taxon>Bacteria</taxon>
        <taxon>Pseudomonadati</taxon>
        <taxon>Pseudomonadota</taxon>
        <taxon>Betaproteobacteria</taxon>
        <taxon>Burkholderiales</taxon>
        <taxon>Comamonadaceae</taxon>
        <taxon>Ramlibacter</taxon>
    </lineage>
</organism>
<dbReference type="EMBL" id="JAEQNA010000001">
    <property type="protein sequence ID" value="MBL0419556.1"/>
    <property type="molecule type" value="Genomic_DNA"/>
</dbReference>
<evidence type="ECO:0000313" key="4">
    <source>
        <dbReference type="EMBL" id="MBL0419556.1"/>
    </source>
</evidence>
<evidence type="ECO:0000313" key="5">
    <source>
        <dbReference type="Proteomes" id="UP000613011"/>
    </source>
</evidence>
<dbReference type="PANTHER" id="PTHR12526:SF629">
    <property type="entry name" value="TEICHURONIC ACID BIOSYNTHESIS GLYCOSYLTRANSFERASE TUAH-RELATED"/>
    <property type="match status" value="1"/>
</dbReference>
<dbReference type="Gene3D" id="3.40.50.2000">
    <property type="entry name" value="Glycogen Phosphorylase B"/>
    <property type="match status" value="2"/>
</dbReference>
<dbReference type="AlphaFoldDB" id="A0A937D690"/>
<evidence type="ECO:0000256" key="2">
    <source>
        <dbReference type="ARBA" id="ARBA00022679"/>
    </source>
</evidence>
<keyword evidence="2" id="KW-0808">Transferase</keyword>
<evidence type="ECO:0000259" key="3">
    <source>
        <dbReference type="Pfam" id="PF13439"/>
    </source>
</evidence>
<feature type="domain" description="Glycosyltransferase subfamily 4-like N-terminal" evidence="3">
    <location>
        <begin position="16"/>
        <end position="176"/>
    </location>
</feature>
<comment type="caution">
    <text evidence="4">The sequence shown here is derived from an EMBL/GenBank/DDBJ whole genome shotgun (WGS) entry which is preliminary data.</text>
</comment>
<protein>
    <submittedName>
        <fullName evidence="4">Glycosyltransferase</fullName>
    </submittedName>
</protein>
<name>A0A937D690_9BURK</name>
<dbReference type="InterPro" id="IPR028098">
    <property type="entry name" value="Glyco_trans_4-like_N"/>
</dbReference>
<dbReference type="RefSeq" id="WP_201682576.1">
    <property type="nucleotide sequence ID" value="NZ_JAEQNA010000001.1"/>
</dbReference>
<reference evidence="4" key="1">
    <citation type="submission" date="2021-01" db="EMBL/GenBank/DDBJ databases">
        <title>Ramlibacter sp. strain AW1 16S ribosomal RNA gene Genome sequencing and assembly.</title>
        <authorList>
            <person name="Kang M."/>
        </authorList>
    </citation>
    <scope>NUCLEOTIDE SEQUENCE</scope>
    <source>
        <strain evidence="4">AW1</strain>
    </source>
</reference>
<dbReference type="PANTHER" id="PTHR12526">
    <property type="entry name" value="GLYCOSYLTRANSFERASE"/>
    <property type="match status" value="1"/>
</dbReference>
<keyword evidence="1" id="KW-0328">Glycosyltransferase</keyword>
<proteinExistence type="predicted"/>
<accession>A0A937D690</accession>